<dbReference type="AlphaFoldDB" id="A0A4Q7VHT6"/>
<protein>
    <submittedName>
        <fullName evidence="1">Uncharacterized protein</fullName>
    </submittedName>
</protein>
<evidence type="ECO:0000313" key="1">
    <source>
        <dbReference type="EMBL" id="RZT95676.1"/>
    </source>
</evidence>
<sequence length="281" mass="32496">MKKHILILSFIAFCLVGCQSAKEKEHQYIQTFFDSMTEFRCSDSTRNKVQLNFRYFGFNQEKGTLEFHIPDSVKFADFYNAYSNRISNAYYTSLNAKGGECVDSLFVAQECNCDKVRESITEYYCNDSVFAGIFNTAFSSYYMNKTETKQKKTCIGIDSLLQISFAYIDIAGYIPDRGFAFHFGCGAPPFAYKLENKVNFLIAGFCQEALNDPKLRKVHLQIMKSLGEKIEAEEGSMKNPDEICKKYEKELYRMLIEDGTLKKTLLEYYETRKDIEPFEII</sequence>
<gene>
    <name evidence="1" type="ORF">EV201_0300</name>
</gene>
<evidence type="ECO:0000313" key="2">
    <source>
        <dbReference type="Proteomes" id="UP000293562"/>
    </source>
</evidence>
<reference evidence="1 2" key="1">
    <citation type="submission" date="2019-02" db="EMBL/GenBank/DDBJ databases">
        <title>Genomic Encyclopedia of Type Strains, Phase IV (KMG-IV): sequencing the most valuable type-strain genomes for metagenomic binning, comparative biology and taxonomic classification.</title>
        <authorList>
            <person name="Goeker M."/>
        </authorList>
    </citation>
    <scope>NUCLEOTIDE SEQUENCE [LARGE SCALE GENOMIC DNA]</scope>
    <source>
        <strain evidence="1 2">DSM 28825</strain>
    </source>
</reference>
<dbReference type="OrthoDB" id="1114093at2"/>
<comment type="caution">
    <text evidence="1">The sequence shown here is derived from an EMBL/GenBank/DDBJ whole genome shotgun (WGS) entry which is preliminary data.</text>
</comment>
<keyword evidence="2" id="KW-1185">Reference proteome</keyword>
<accession>A0A4Q7VHT6</accession>
<dbReference type="RefSeq" id="WP_130305619.1">
    <property type="nucleotide sequence ID" value="NZ_SHKN01000001.1"/>
</dbReference>
<name>A0A4Q7VHT6_9BACT</name>
<dbReference type="EMBL" id="SHKN01000001">
    <property type="protein sequence ID" value="RZT95676.1"/>
    <property type="molecule type" value="Genomic_DNA"/>
</dbReference>
<proteinExistence type="predicted"/>
<dbReference type="Proteomes" id="UP000293562">
    <property type="component" value="Unassembled WGS sequence"/>
</dbReference>
<organism evidence="1 2">
    <name type="scientific">Ancylomarina subtilis</name>
    <dbReference type="NCBI Taxonomy" id="1639035"/>
    <lineage>
        <taxon>Bacteria</taxon>
        <taxon>Pseudomonadati</taxon>
        <taxon>Bacteroidota</taxon>
        <taxon>Bacteroidia</taxon>
        <taxon>Marinilabiliales</taxon>
        <taxon>Marinifilaceae</taxon>
        <taxon>Ancylomarina</taxon>
    </lineage>
</organism>